<sequence length="223" mass="24428">MLVEIDENGMISHARVRNARSPVIERGRRTGAITGIVVHQTDADTSASSLNSYKRPKANGAHFLIDTDGTIYQTAAIYQRTNHVGPLKARCLAVGAAMPCNLRDYANAGVEGMHRIEMRKPPSDRYPSNMEAIGIEMVGRAALPVGFKPISEPAKWTLERQRGEFGIFATPTAAQNLSLSWLVKALEDSMQIPSSEIFRHPVVSRKNPTEARGANWSLPVPTP</sequence>
<accession>A0AAW8EAD9</accession>
<evidence type="ECO:0000313" key="3">
    <source>
        <dbReference type="Proteomes" id="UP001224845"/>
    </source>
</evidence>
<dbReference type="GeneID" id="99714604"/>
<name>A0AAW8EAD9_VARPD</name>
<dbReference type="Proteomes" id="UP001224845">
    <property type="component" value="Unassembled WGS sequence"/>
</dbReference>
<evidence type="ECO:0000259" key="1">
    <source>
        <dbReference type="Pfam" id="PF01510"/>
    </source>
</evidence>
<dbReference type="EMBL" id="JAUSRV010000002">
    <property type="protein sequence ID" value="MDP9969747.1"/>
    <property type="molecule type" value="Genomic_DNA"/>
</dbReference>
<dbReference type="GO" id="GO:0008745">
    <property type="term" value="F:N-acetylmuramoyl-L-alanine amidase activity"/>
    <property type="evidence" value="ECO:0007669"/>
    <property type="project" value="InterPro"/>
</dbReference>
<comment type="caution">
    <text evidence="2">The sequence shown here is derived from an EMBL/GenBank/DDBJ whole genome shotgun (WGS) entry which is preliminary data.</text>
</comment>
<dbReference type="Gene3D" id="3.40.80.10">
    <property type="entry name" value="Peptidoglycan recognition protein-like"/>
    <property type="match status" value="1"/>
</dbReference>
<dbReference type="InterPro" id="IPR036505">
    <property type="entry name" value="Amidase/PGRP_sf"/>
</dbReference>
<gene>
    <name evidence="2" type="ORF">J2W39_000975</name>
</gene>
<dbReference type="SUPFAM" id="SSF55846">
    <property type="entry name" value="N-acetylmuramoyl-L-alanine amidase-like"/>
    <property type="match status" value="1"/>
</dbReference>
<organism evidence="2 3">
    <name type="scientific">Variovorax paradoxus</name>
    <dbReference type="NCBI Taxonomy" id="34073"/>
    <lineage>
        <taxon>Bacteria</taxon>
        <taxon>Pseudomonadati</taxon>
        <taxon>Pseudomonadota</taxon>
        <taxon>Betaproteobacteria</taxon>
        <taxon>Burkholderiales</taxon>
        <taxon>Comamonadaceae</taxon>
        <taxon>Variovorax</taxon>
    </lineage>
</organism>
<dbReference type="Pfam" id="PF01510">
    <property type="entry name" value="Amidase_2"/>
    <property type="match status" value="1"/>
</dbReference>
<feature type="domain" description="N-acetylmuramoyl-L-alanine amidase" evidence="1">
    <location>
        <begin position="31"/>
        <end position="206"/>
    </location>
</feature>
<dbReference type="RefSeq" id="WP_018904540.1">
    <property type="nucleotide sequence ID" value="NZ_CAIGKF010000002.1"/>
</dbReference>
<dbReference type="GO" id="GO:0009253">
    <property type="term" value="P:peptidoglycan catabolic process"/>
    <property type="evidence" value="ECO:0007669"/>
    <property type="project" value="InterPro"/>
</dbReference>
<proteinExistence type="predicted"/>
<dbReference type="InterPro" id="IPR002502">
    <property type="entry name" value="Amidase_domain"/>
</dbReference>
<evidence type="ECO:0000313" key="2">
    <source>
        <dbReference type="EMBL" id="MDP9969747.1"/>
    </source>
</evidence>
<protein>
    <recommendedName>
        <fullName evidence="1">N-acetylmuramoyl-L-alanine amidase domain-containing protein</fullName>
    </recommendedName>
</protein>
<dbReference type="AlphaFoldDB" id="A0AAW8EAD9"/>
<reference evidence="2" key="1">
    <citation type="submission" date="2023-07" db="EMBL/GenBank/DDBJ databases">
        <title>Sorghum-associated microbial communities from plants grown in Nebraska, USA.</title>
        <authorList>
            <person name="Schachtman D."/>
        </authorList>
    </citation>
    <scope>NUCLEOTIDE SEQUENCE</scope>
    <source>
        <strain evidence="2">DS3315</strain>
    </source>
</reference>